<dbReference type="RefSeq" id="WP_015006702.1">
    <property type="nucleotide sequence ID" value="NZ_KE646808.1"/>
</dbReference>
<feature type="region of interest" description="Disordered" evidence="2">
    <location>
        <begin position="261"/>
        <end position="285"/>
    </location>
</feature>
<feature type="domain" description="VOC" evidence="3">
    <location>
        <begin position="6"/>
        <end position="121"/>
    </location>
</feature>
<evidence type="ECO:0000256" key="2">
    <source>
        <dbReference type="SAM" id="MobiDB-lite"/>
    </source>
</evidence>
<evidence type="ECO:0000259" key="3">
    <source>
        <dbReference type="PROSITE" id="PS51819"/>
    </source>
</evidence>
<accession>A0AB33Z1G0</accession>
<name>A0AB33Z1G0_9GAMM</name>
<organism evidence="4 5">
    <name type="scientific">Cycloclasticus pugetii</name>
    <dbReference type="NCBI Taxonomy" id="34068"/>
    <lineage>
        <taxon>Bacteria</taxon>
        <taxon>Pseudomonadati</taxon>
        <taxon>Pseudomonadota</taxon>
        <taxon>Gammaproteobacteria</taxon>
        <taxon>Thiotrichales</taxon>
        <taxon>Piscirickettsiaceae</taxon>
        <taxon>Cycloclasticus</taxon>
    </lineage>
</organism>
<dbReference type="GO" id="GO:0004493">
    <property type="term" value="F:methylmalonyl-CoA epimerase activity"/>
    <property type="evidence" value="ECO:0007669"/>
    <property type="project" value="TreeGrafter"/>
</dbReference>
<protein>
    <submittedName>
        <fullName evidence="4">2,3-dihydroxy-p-cumate-3,4-dioxygenase</fullName>
    </submittedName>
</protein>
<keyword evidence="5" id="KW-1185">Reference proteome</keyword>
<evidence type="ECO:0000256" key="1">
    <source>
        <dbReference type="ARBA" id="ARBA00022723"/>
    </source>
</evidence>
<dbReference type="GO" id="GO:0046491">
    <property type="term" value="P:L-methylmalonyl-CoA metabolic process"/>
    <property type="evidence" value="ECO:0007669"/>
    <property type="project" value="TreeGrafter"/>
</dbReference>
<dbReference type="InterPro" id="IPR037523">
    <property type="entry name" value="VOC_core"/>
</dbReference>
<dbReference type="InterPro" id="IPR051785">
    <property type="entry name" value="MMCE/EMCE_epimerase"/>
</dbReference>
<dbReference type="PROSITE" id="PS51819">
    <property type="entry name" value="VOC"/>
    <property type="match status" value="2"/>
</dbReference>
<feature type="domain" description="VOC" evidence="3">
    <location>
        <begin position="138"/>
        <end position="257"/>
    </location>
</feature>
<dbReference type="Pfam" id="PF00903">
    <property type="entry name" value="Glyoxalase"/>
    <property type="match status" value="2"/>
</dbReference>
<dbReference type="AlphaFoldDB" id="A0AB33Z1G0"/>
<sequence length="308" mass="35196">MIRYKKLGYVALGVTDLERSITYYRDLVGLQLNLQEEGVAYFSCSDDHHNLVLYQNDVAGLKRIAWEMESDAELDNAADTFKKHGLDVYELPTEESKGIFQGRTLRFIEPNDGICFELYNQQYKRATSYQPTVSKIARLGHVVVSFSDWDASIKFFREVMNFDTSDSIDGFINFMRCFPNPYHHTLGVSNAKLRGDRPGLHHVNFMVTDMDDIGRALNRMPENNIPIVFGPGRHPPSGSIFYYFLDPDGMTVEYSFGMEEFPEENPRKPRSLEPRPDSGDYWGSVPKEDWAQAGDILPAKPQLIGQLL</sequence>
<dbReference type="SUPFAM" id="SSF54593">
    <property type="entry name" value="Glyoxalase/Bleomycin resistance protein/Dihydroxybiphenyl dioxygenase"/>
    <property type="match status" value="1"/>
</dbReference>
<dbReference type="Proteomes" id="UP000015462">
    <property type="component" value="Unassembled WGS sequence"/>
</dbReference>
<reference evidence="4 5" key="1">
    <citation type="journal article" date="2013" name="Genome Announc.">
        <title>Genome Sequence of the Pyrene- and Fluoranthene-Degrading Bacterium Cycloclasticus sp. Strain PY97M.</title>
        <authorList>
            <person name="Cui Z."/>
            <person name="Xu G."/>
            <person name="Li Q."/>
            <person name="Gao W."/>
            <person name="Zheng L."/>
        </authorList>
    </citation>
    <scope>NUCLEOTIDE SEQUENCE [LARGE SCALE GENOMIC DNA]</scope>
    <source>
        <strain evidence="4 5">PY97M</strain>
    </source>
</reference>
<dbReference type="InterPro" id="IPR029068">
    <property type="entry name" value="Glyas_Bleomycin-R_OHBP_Dase"/>
</dbReference>
<dbReference type="PANTHER" id="PTHR43048">
    <property type="entry name" value="METHYLMALONYL-COA EPIMERASE"/>
    <property type="match status" value="1"/>
</dbReference>
<dbReference type="PANTHER" id="PTHR43048:SF3">
    <property type="entry name" value="METHYLMALONYL-COA EPIMERASE, MITOCHONDRIAL"/>
    <property type="match status" value="1"/>
</dbReference>
<feature type="compositionally biased region" description="Basic and acidic residues" evidence="2">
    <location>
        <begin position="264"/>
        <end position="278"/>
    </location>
</feature>
<dbReference type="GO" id="GO:0046872">
    <property type="term" value="F:metal ion binding"/>
    <property type="evidence" value="ECO:0007669"/>
    <property type="project" value="UniProtKB-KW"/>
</dbReference>
<evidence type="ECO:0000313" key="5">
    <source>
        <dbReference type="Proteomes" id="UP000015462"/>
    </source>
</evidence>
<dbReference type="Gene3D" id="3.10.180.10">
    <property type="entry name" value="2,3-Dihydroxybiphenyl 1,2-Dioxygenase, domain 1"/>
    <property type="match status" value="2"/>
</dbReference>
<gene>
    <name evidence="4" type="ORF">L196_07519</name>
</gene>
<keyword evidence="1" id="KW-0479">Metal-binding</keyword>
<evidence type="ECO:0000313" key="4">
    <source>
        <dbReference type="EMBL" id="EPD12994.1"/>
    </source>
</evidence>
<dbReference type="EMBL" id="ASHL01000005">
    <property type="protein sequence ID" value="EPD12994.1"/>
    <property type="molecule type" value="Genomic_DNA"/>
</dbReference>
<comment type="caution">
    <text evidence="4">The sequence shown here is derived from an EMBL/GenBank/DDBJ whole genome shotgun (WGS) entry which is preliminary data.</text>
</comment>
<dbReference type="InterPro" id="IPR004360">
    <property type="entry name" value="Glyas_Fos-R_dOase_dom"/>
</dbReference>
<proteinExistence type="predicted"/>